<dbReference type="GeneID" id="118456467"/>
<evidence type="ECO:0000256" key="5">
    <source>
        <dbReference type="SAM" id="MobiDB-lite"/>
    </source>
</evidence>
<dbReference type="PRINTS" id="PR00019">
    <property type="entry name" value="LEURICHRPT"/>
</dbReference>
<dbReference type="InterPro" id="IPR003591">
    <property type="entry name" value="Leu-rich_rpt_typical-subtyp"/>
</dbReference>
<dbReference type="Proteomes" id="UP000069272">
    <property type="component" value="Chromosome 2L"/>
</dbReference>
<dbReference type="VEuPathDB" id="VectorBase:AALB007862"/>
<feature type="compositionally biased region" description="Polar residues" evidence="5">
    <location>
        <begin position="760"/>
        <end position="773"/>
    </location>
</feature>
<keyword evidence="3" id="KW-0433">Leucine-rich repeat</keyword>
<feature type="domain" description="FHA" evidence="6">
    <location>
        <begin position="904"/>
        <end position="957"/>
    </location>
</feature>
<reference evidence="7 8" key="1">
    <citation type="journal article" date="2017" name="G3 (Bethesda)">
        <title>The Physical Genome Mapping of Anopheles albimanus Corrected Scaffold Misassemblies and Identified Interarm Rearrangements in Genus Anopheles.</title>
        <authorList>
            <person name="Artemov G.N."/>
            <person name="Peery A.N."/>
            <person name="Jiang X."/>
            <person name="Tu Z."/>
            <person name="Stegniy V.N."/>
            <person name="Sharakhova M.V."/>
            <person name="Sharakhov I.V."/>
        </authorList>
    </citation>
    <scope>NUCLEOTIDE SEQUENCE [LARGE SCALE GENOMIC DNA]</scope>
    <source>
        <strain evidence="7 8">ALBI9_A</strain>
    </source>
</reference>
<feature type="compositionally biased region" description="Polar residues" evidence="5">
    <location>
        <begin position="413"/>
        <end position="430"/>
    </location>
</feature>
<dbReference type="PROSITE" id="PS51450">
    <property type="entry name" value="LRR"/>
    <property type="match status" value="3"/>
</dbReference>
<feature type="compositionally biased region" description="Polar residues" evidence="5">
    <location>
        <begin position="739"/>
        <end position="752"/>
    </location>
</feature>
<sequence>MNQVLNNARMDPTQITALAKLLKESGDKVLNSQFKLTLSGSLLRALNDSFSLIVDKNEFLPPQSFQVVKPNNAKSDVFRDLQFVYDFVQKTVILSLNQFINDDPYESAVDISKFRSLRTLEVQKIPINQIIGMQHLRGQIQTLACVRSISDVSDVLVGCGGDNLVEGNQWCSLKSINFAYNMLDYVDSSLELTPWLELLDLSHNQLVSVSAVRYLPNLRVLNLSYNRLNHIPVFHSDATRKLRVLQLANNFLEDLEGLCFLSHSLTDLDISANFIIDHAALLPLSTLCALRSVCLLDNPLACHPKHRQATARYLNSATSDCKFLLDNEPLSRYEKTLTGNYDSYKAILVPSIVSSLGMVSSGRNTPTSSAKRTTVDRDTENGAIPYNMNQSVTSQKKLPVRRAVISECDHGSQESNIANSQTESVKTGNSRFNFESSREHLKTKEALEKLRDEHGNEWLQNYPGHMVRNLVGFSPDHDKEYGSIEHYQRVKPPTTREHIPTGLQVKITTEKPSLKQLDSVKRDQHEEESQVLVDPSIENTVNTSSSLDQDTTDPIGLDGIYALRIDEEEESEREDNEVLYHVTGRENDAQLSIVVSEKSIKEKDSVGKTKTRWGIKTLEACERPTSTRIILSFDVIKLDKKERVYEMDPHDCQLLESRLRNVLSKRPLSEMNLRLYKCVVCNTKSARQIDPTRVNEEVHTCPACHGPYLIQIKENQVKKESLSNIVGSSSSDQHPSISHVDTSNPMPGTSGMSAAEQGIICTSGSNNSLNTPWKSPLKNKPKSSGSLNDSSSCSRISQAGSSCDSNQSVAGSTNSERDRDADLLGNDSDIEVLSNPSQSSIEVLDRGYHPSRKASEERRISSLETMNNYNTDPKEQQEALSKEYQHLHQSESSTMKTNANEESRKTDSVAEKEDVSMNQSPDVSKVHASVVAKKSFLTSIHLTESSSSGSVTDSVCTVYESTQGSIEVVCNKPNEQEFTITINEQESLSESSRIEQKTSSESMSVGVENATKPDNTVLSSVLGVVLQSTNMLMAKTPKGKTEDSSAKIVYEPIRYNYNDYSNVDHRLKLYLYQSLFEDTNESLKWLVSCIVFDDNRADEWPSGFDGLFIMSTTKFYVMKKVAAENDDPTTWLKKYIAGTIDRVGIAQTLPWKIGIKFIVSAIGGIHVVLQDILRTDKLMLFFNENPLPPYCTLDYQPSDLLNSKLKKAANGDAVKMVMIVNFCDVVSNDELQSVQLSTLVISAKHLMLVPDIRWINESSVYPVVPKFKQLVIDIVELEEINDFACRLHYTNEQEDKEETWSLIFATETAKESTVNTICQLWETFFGVPMTKQSQ</sequence>
<evidence type="ECO:0000313" key="7">
    <source>
        <dbReference type="EnsemblMetazoa" id="AALB007862-PA"/>
    </source>
</evidence>
<evidence type="ECO:0000256" key="3">
    <source>
        <dbReference type="ARBA" id="ARBA00022614"/>
    </source>
</evidence>
<comment type="subcellular location">
    <subcellularLocation>
        <location evidence="1">Cytoplasm</location>
    </subcellularLocation>
</comment>
<reference evidence="7" key="2">
    <citation type="submission" date="2022-08" db="UniProtKB">
        <authorList>
            <consortium name="EnsemblMetazoa"/>
        </authorList>
    </citation>
    <scope>IDENTIFICATION</scope>
    <source>
        <strain evidence="7">STECLA/ALBI9_A</strain>
    </source>
</reference>
<dbReference type="InterPro" id="IPR000253">
    <property type="entry name" value="FHA_dom"/>
</dbReference>
<dbReference type="PANTHER" id="PTHR15454">
    <property type="entry name" value="NISCHARIN RELATED"/>
    <property type="match status" value="1"/>
</dbReference>
<feature type="compositionally biased region" description="Polar residues" evidence="5">
    <location>
        <begin position="862"/>
        <end position="871"/>
    </location>
</feature>
<keyword evidence="8" id="KW-1185">Reference proteome</keyword>
<dbReference type="Gene3D" id="3.80.10.10">
    <property type="entry name" value="Ribonuclease Inhibitor"/>
    <property type="match status" value="2"/>
</dbReference>
<proteinExistence type="predicted"/>
<feature type="region of interest" description="Disordered" evidence="5">
    <location>
        <begin position="721"/>
        <end position="922"/>
    </location>
</feature>
<evidence type="ECO:0000313" key="8">
    <source>
        <dbReference type="Proteomes" id="UP000069272"/>
    </source>
</evidence>
<dbReference type="OrthoDB" id="7451790at2759"/>
<dbReference type="KEGG" id="aali:118456467"/>
<accession>A0A182FMV0</accession>
<dbReference type="PROSITE" id="PS50006">
    <property type="entry name" value="FHA_DOMAIN"/>
    <property type="match status" value="1"/>
</dbReference>
<feature type="compositionally biased region" description="Low complexity" evidence="5">
    <location>
        <begin position="728"/>
        <end position="738"/>
    </location>
</feature>
<feature type="region of interest" description="Disordered" evidence="5">
    <location>
        <begin position="411"/>
        <end position="430"/>
    </location>
</feature>
<feature type="compositionally biased region" description="Low complexity" evidence="5">
    <location>
        <begin position="783"/>
        <end position="794"/>
    </location>
</feature>
<feature type="compositionally biased region" description="Basic and acidic residues" evidence="5">
    <location>
        <begin position="899"/>
        <end position="915"/>
    </location>
</feature>
<dbReference type="VEuPathDB" id="VectorBase:AALB20_028467"/>
<dbReference type="FunFam" id="3.80.10.10:FF:000502">
    <property type="entry name" value="Predicted protein"/>
    <property type="match status" value="1"/>
</dbReference>
<dbReference type="GO" id="GO:0005737">
    <property type="term" value="C:cytoplasm"/>
    <property type="evidence" value="ECO:0007669"/>
    <property type="project" value="UniProtKB-SubCell"/>
</dbReference>
<dbReference type="RefSeq" id="XP_035773149.1">
    <property type="nucleotide sequence ID" value="XM_035917256.1"/>
</dbReference>
<organism evidence="7 8">
    <name type="scientific">Anopheles albimanus</name>
    <name type="common">New world malaria mosquito</name>
    <dbReference type="NCBI Taxonomy" id="7167"/>
    <lineage>
        <taxon>Eukaryota</taxon>
        <taxon>Metazoa</taxon>
        <taxon>Ecdysozoa</taxon>
        <taxon>Arthropoda</taxon>
        <taxon>Hexapoda</taxon>
        <taxon>Insecta</taxon>
        <taxon>Pterygota</taxon>
        <taxon>Neoptera</taxon>
        <taxon>Endopterygota</taxon>
        <taxon>Diptera</taxon>
        <taxon>Nematocera</taxon>
        <taxon>Culicoidea</taxon>
        <taxon>Culicidae</taxon>
        <taxon>Anophelinae</taxon>
        <taxon>Anopheles</taxon>
    </lineage>
</organism>
<feature type="compositionally biased region" description="Polar residues" evidence="5">
    <location>
        <begin position="795"/>
        <end position="814"/>
    </location>
</feature>
<feature type="compositionally biased region" description="Basic and acidic residues" evidence="5">
    <location>
        <begin position="843"/>
        <end position="861"/>
    </location>
</feature>
<dbReference type="InterPro" id="IPR031782">
    <property type="entry name" value="LIP1_N"/>
</dbReference>
<evidence type="ECO:0000259" key="6">
    <source>
        <dbReference type="PROSITE" id="PS50006"/>
    </source>
</evidence>
<dbReference type="RefSeq" id="XP_035773148.1">
    <property type="nucleotide sequence ID" value="XM_035917255.1"/>
</dbReference>
<keyword evidence="4" id="KW-0677">Repeat</keyword>
<dbReference type="PANTHER" id="PTHR15454:SF69">
    <property type="entry name" value="SERINE_THREONINE-PROTEIN KINASE 11-INTERACTING PROTEIN"/>
    <property type="match status" value="1"/>
</dbReference>
<keyword evidence="2" id="KW-0963">Cytoplasm</keyword>
<protein>
    <recommendedName>
        <fullName evidence="6">FHA domain-containing protein</fullName>
    </recommendedName>
</protein>
<name>A0A182FMV0_ANOAL</name>
<dbReference type="SUPFAM" id="SSF52075">
    <property type="entry name" value="Outer arm dynein light chain 1"/>
    <property type="match status" value="1"/>
</dbReference>
<feature type="region of interest" description="Disordered" evidence="5">
    <location>
        <begin position="986"/>
        <end position="1007"/>
    </location>
</feature>
<evidence type="ECO:0000256" key="4">
    <source>
        <dbReference type="ARBA" id="ARBA00022737"/>
    </source>
</evidence>
<feature type="compositionally biased region" description="Basic and acidic residues" evidence="5">
    <location>
        <begin position="872"/>
        <end position="889"/>
    </location>
</feature>
<dbReference type="InterPro" id="IPR001611">
    <property type="entry name" value="Leu-rich_rpt"/>
</dbReference>
<dbReference type="EnsemblMetazoa" id="AALB007862-RA">
    <property type="protein sequence ID" value="AALB007862-PA"/>
    <property type="gene ID" value="AALB007862"/>
</dbReference>
<dbReference type="Pfam" id="PF15904">
    <property type="entry name" value="LIP1"/>
    <property type="match status" value="1"/>
</dbReference>
<dbReference type="InterPro" id="IPR032675">
    <property type="entry name" value="LRR_dom_sf"/>
</dbReference>
<dbReference type="SMART" id="SM00369">
    <property type="entry name" value="LRR_TYP"/>
    <property type="match status" value="2"/>
</dbReference>
<evidence type="ECO:0000256" key="2">
    <source>
        <dbReference type="ARBA" id="ARBA00022490"/>
    </source>
</evidence>
<evidence type="ECO:0000256" key="1">
    <source>
        <dbReference type="ARBA" id="ARBA00004496"/>
    </source>
</evidence>